<evidence type="ECO:0000313" key="1">
    <source>
        <dbReference type="EMBL" id="GBO05224.1"/>
    </source>
</evidence>
<dbReference type="Proteomes" id="UP000499080">
    <property type="component" value="Unassembled WGS sequence"/>
</dbReference>
<gene>
    <name evidence="1" type="ORF">AVEN_1827_1</name>
</gene>
<evidence type="ECO:0000313" key="2">
    <source>
        <dbReference type="Proteomes" id="UP000499080"/>
    </source>
</evidence>
<name>A0A4Y2TZR7_ARAVE</name>
<accession>A0A4Y2TZR7</accession>
<keyword evidence="2" id="KW-1185">Reference proteome</keyword>
<organism evidence="1 2">
    <name type="scientific">Araneus ventricosus</name>
    <name type="common">Orbweaver spider</name>
    <name type="synonym">Epeira ventricosa</name>
    <dbReference type="NCBI Taxonomy" id="182803"/>
    <lineage>
        <taxon>Eukaryota</taxon>
        <taxon>Metazoa</taxon>
        <taxon>Ecdysozoa</taxon>
        <taxon>Arthropoda</taxon>
        <taxon>Chelicerata</taxon>
        <taxon>Arachnida</taxon>
        <taxon>Araneae</taxon>
        <taxon>Araneomorphae</taxon>
        <taxon>Entelegynae</taxon>
        <taxon>Araneoidea</taxon>
        <taxon>Araneidae</taxon>
        <taxon>Araneus</taxon>
    </lineage>
</organism>
<protein>
    <submittedName>
        <fullName evidence="1">Uncharacterized protein</fullName>
    </submittedName>
</protein>
<reference evidence="1 2" key="1">
    <citation type="journal article" date="2019" name="Sci. Rep.">
        <title>Orb-weaving spider Araneus ventricosus genome elucidates the spidroin gene catalogue.</title>
        <authorList>
            <person name="Kono N."/>
            <person name="Nakamura H."/>
            <person name="Ohtoshi R."/>
            <person name="Moran D.A.P."/>
            <person name="Shinohara A."/>
            <person name="Yoshida Y."/>
            <person name="Fujiwara M."/>
            <person name="Mori M."/>
            <person name="Tomita M."/>
            <person name="Arakawa K."/>
        </authorList>
    </citation>
    <scope>NUCLEOTIDE SEQUENCE [LARGE SCALE GENOMIC DNA]</scope>
</reference>
<proteinExistence type="predicted"/>
<sequence length="115" mass="13288">MRAHFNQAIQGSFRTFCSFNNATRSSTYFAMKWRFSLSIFHGAIHCRFQPLCSLGRLLIVFKSRFIHITASRFIAMPSHLSVLKIVPLPYGILHQYPRFSHSHYPNPAFSHLTAT</sequence>
<dbReference type="EMBL" id="BGPR01031921">
    <property type="protein sequence ID" value="GBO05224.1"/>
    <property type="molecule type" value="Genomic_DNA"/>
</dbReference>
<dbReference type="AlphaFoldDB" id="A0A4Y2TZR7"/>
<comment type="caution">
    <text evidence="1">The sequence shown here is derived from an EMBL/GenBank/DDBJ whole genome shotgun (WGS) entry which is preliminary data.</text>
</comment>